<dbReference type="Pfam" id="PF13621">
    <property type="entry name" value="Cupin_8"/>
    <property type="match status" value="1"/>
</dbReference>
<dbReference type="PANTHER" id="PTHR12461:SF106">
    <property type="entry name" value="BIFUNCTIONAL PEPTIDASE AND ARGINYL-HYDROXYLASE JMJD5"/>
    <property type="match status" value="1"/>
</dbReference>
<name>A0ABQ9JBD3_9CUCU</name>
<evidence type="ECO:0000256" key="2">
    <source>
        <dbReference type="ARBA" id="ARBA00004123"/>
    </source>
</evidence>
<dbReference type="PROSITE" id="PS51184">
    <property type="entry name" value="JMJC"/>
    <property type="match status" value="1"/>
</dbReference>
<feature type="domain" description="JmjC" evidence="7">
    <location>
        <begin position="271"/>
        <end position="418"/>
    </location>
</feature>
<comment type="subcellular location">
    <subcellularLocation>
        <location evidence="2">Nucleus</location>
    </subcellularLocation>
</comment>
<dbReference type="SUPFAM" id="SSF51197">
    <property type="entry name" value="Clavaminate synthase-like"/>
    <property type="match status" value="1"/>
</dbReference>
<evidence type="ECO:0000256" key="5">
    <source>
        <dbReference type="ARBA" id="ARBA00023004"/>
    </source>
</evidence>
<evidence type="ECO:0000256" key="3">
    <source>
        <dbReference type="ARBA" id="ARBA00022723"/>
    </source>
</evidence>
<evidence type="ECO:0000256" key="6">
    <source>
        <dbReference type="ARBA" id="ARBA00023242"/>
    </source>
</evidence>
<organism evidence="8 9">
    <name type="scientific">Molorchus minor</name>
    <dbReference type="NCBI Taxonomy" id="1323400"/>
    <lineage>
        <taxon>Eukaryota</taxon>
        <taxon>Metazoa</taxon>
        <taxon>Ecdysozoa</taxon>
        <taxon>Arthropoda</taxon>
        <taxon>Hexapoda</taxon>
        <taxon>Insecta</taxon>
        <taxon>Pterygota</taxon>
        <taxon>Neoptera</taxon>
        <taxon>Endopterygota</taxon>
        <taxon>Coleoptera</taxon>
        <taxon>Polyphaga</taxon>
        <taxon>Cucujiformia</taxon>
        <taxon>Chrysomeloidea</taxon>
        <taxon>Cerambycidae</taxon>
        <taxon>Lamiinae</taxon>
        <taxon>Monochamini</taxon>
        <taxon>Molorchus</taxon>
    </lineage>
</organism>
<dbReference type="SMART" id="SM00558">
    <property type="entry name" value="JmjC"/>
    <property type="match status" value="1"/>
</dbReference>
<keyword evidence="3" id="KW-0479">Metal-binding</keyword>
<comment type="caution">
    <text evidence="8">The sequence shown here is derived from an EMBL/GenBank/DDBJ whole genome shotgun (WGS) entry which is preliminary data.</text>
</comment>
<evidence type="ECO:0000313" key="9">
    <source>
        <dbReference type="Proteomes" id="UP001162164"/>
    </source>
</evidence>
<reference evidence="8" key="1">
    <citation type="journal article" date="2023" name="Insect Mol. Biol.">
        <title>Genome sequencing provides insights into the evolution of gene families encoding plant cell wall-degrading enzymes in longhorned beetles.</title>
        <authorList>
            <person name="Shin N.R."/>
            <person name="Okamura Y."/>
            <person name="Kirsch R."/>
            <person name="Pauchet Y."/>
        </authorList>
    </citation>
    <scope>NUCLEOTIDE SEQUENCE</scope>
    <source>
        <strain evidence="8">MMC_N1</strain>
    </source>
</reference>
<sequence length="418" mass="48474">MKEVDEQPEELLKTLRDMVEYKEELISFKEINKSITKTLESCFYYSLDFNNQGKDTNKQFEIESVLDFLHEELNTGHWSEVPLSTRRCFTSASFVKCLTLLKCAQSFSVILLRECLKCLDLGLLLGAPLELNPELLTASASTLTQVINRKCEENLEIMEYKEVSVKRKLDNRTEYEGLKAKEIECSNVPSLECFNKHYFTPQIPVKLQGCMNYWPATKKWLDINYFLSTAGDRTVPIEIGSHYVDANWSQKLMTLKEFVINHYLEKSDSIGYLAQHNLFEQIPELKEDICIPDYCSLSLDYENSTDPDINAWFGPKGTVSPLHFDPKNNLLAQVYGTKQLLLFSPEDSPFLYPHEESMLFNTARVNPVEPDLETYPEFSKATMFKCLLEPGEILFMPVKWWHHVTAMDKSFSVSFWWQ</sequence>
<keyword evidence="6" id="KW-0539">Nucleus</keyword>
<evidence type="ECO:0000256" key="4">
    <source>
        <dbReference type="ARBA" id="ARBA00023002"/>
    </source>
</evidence>
<dbReference type="InterPro" id="IPR003347">
    <property type="entry name" value="JmjC_dom"/>
</dbReference>
<gene>
    <name evidence="8" type="ORF">NQ317_010620</name>
</gene>
<evidence type="ECO:0000259" key="7">
    <source>
        <dbReference type="PROSITE" id="PS51184"/>
    </source>
</evidence>
<accession>A0ABQ9JBD3</accession>
<dbReference type="InterPro" id="IPR041667">
    <property type="entry name" value="Cupin_8"/>
</dbReference>
<protein>
    <recommendedName>
        <fullName evidence="7">JmjC domain-containing protein</fullName>
    </recommendedName>
</protein>
<dbReference type="Gene3D" id="2.60.120.650">
    <property type="entry name" value="Cupin"/>
    <property type="match status" value="1"/>
</dbReference>
<comment type="cofactor">
    <cofactor evidence="1">
        <name>Fe(2+)</name>
        <dbReference type="ChEBI" id="CHEBI:29033"/>
    </cofactor>
</comment>
<keyword evidence="5" id="KW-0408">Iron</keyword>
<keyword evidence="9" id="KW-1185">Reference proteome</keyword>
<evidence type="ECO:0000256" key="1">
    <source>
        <dbReference type="ARBA" id="ARBA00001954"/>
    </source>
</evidence>
<keyword evidence="4" id="KW-0560">Oxidoreductase</keyword>
<proteinExistence type="predicted"/>
<evidence type="ECO:0000313" key="8">
    <source>
        <dbReference type="EMBL" id="KAJ8975505.1"/>
    </source>
</evidence>
<dbReference type="PANTHER" id="PTHR12461">
    <property type="entry name" value="HYPOXIA-INDUCIBLE FACTOR 1 ALPHA INHIBITOR-RELATED"/>
    <property type="match status" value="1"/>
</dbReference>
<dbReference type="EMBL" id="JAPWTJ010000811">
    <property type="protein sequence ID" value="KAJ8975505.1"/>
    <property type="molecule type" value="Genomic_DNA"/>
</dbReference>
<dbReference type="Proteomes" id="UP001162164">
    <property type="component" value="Unassembled WGS sequence"/>
</dbReference>